<protein>
    <recommendedName>
        <fullName evidence="4">Lipoprotein</fullName>
    </recommendedName>
</protein>
<dbReference type="Proteomes" id="UP000033618">
    <property type="component" value="Unassembled WGS sequence"/>
</dbReference>
<dbReference type="EMBL" id="LAQU01000005">
    <property type="protein sequence ID" value="KKB64284.1"/>
    <property type="molecule type" value="Genomic_DNA"/>
</dbReference>
<reference evidence="2 3" key="1">
    <citation type="submission" date="2015-03" db="EMBL/GenBank/DDBJ databases">
        <title>Draft Genome Sequence of Burkholderia andropogonis type strain ICMP2807, isolated from Sorghum bicolor.</title>
        <authorList>
            <person name="Lopes-Santos L."/>
            <person name="Castro D.B."/>
            <person name="Ottoboni L.M."/>
            <person name="Park D."/>
            <person name="Weirc B.S."/>
            <person name="Destefano S.A."/>
        </authorList>
    </citation>
    <scope>NUCLEOTIDE SEQUENCE [LARGE SCALE GENOMIC DNA]</scope>
    <source>
        <strain evidence="2 3">ICMP2807</strain>
    </source>
</reference>
<dbReference type="OrthoDB" id="5289858at2"/>
<proteinExistence type="predicted"/>
<evidence type="ECO:0008006" key="4">
    <source>
        <dbReference type="Google" id="ProtNLM"/>
    </source>
</evidence>
<dbReference type="RefSeq" id="WP_024904419.1">
    <property type="nucleotide sequence ID" value="NZ_CADFGU010000003.1"/>
</dbReference>
<evidence type="ECO:0000313" key="2">
    <source>
        <dbReference type="EMBL" id="KKB64284.1"/>
    </source>
</evidence>
<feature type="signal peptide" evidence="1">
    <location>
        <begin position="1"/>
        <end position="24"/>
    </location>
</feature>
<dbReference type="AlphaFoldDB" id="A0A0F5K334"/>
<sequence length="417" mass="41427">MTFFSRTRWALAAALSACLLSACGGGGGGSTTGSSANTVGANNATTSTTALAANAVAVTVGPSLAGNTFRNIPTISVTVCATGTANCQTIDNILVDTGSVGLRLISSAVSVTLPTTAAPSGATLAECVNFASGYGWGTVRTADVTIGGKSASAMRLHLMHDSSIPSAPSSCVNALTGYEVDTVARFGANGVLGIGQLPQDCGTGCASSTSNHVYYGCALGVCSDITLPVAQQLPHPVTQFAADNNGTVLQLPAIASGGQSSATGLLIFGIGTASNNTLGSATILKTNGLTFNGQYNGSAITSFLDSGSNGIYFPSNITQCSQSGFSTFYCPSASMTQSATLTGSDNATSAAISFVVDNTVTTFQANNGGNNALPGLAGYPSGMSDLDLGLPFFYGRSVFTAISGVSTPGGAGPFVAF</sequence>
<name>A0A0F5K334_9BURK</name>
<dbReference type="PATRIC" id="fig|28092.6.peg.1761"/>
<dbReference type="PROSITE" id="PS51257">
    <property type="entry name" value="PROKAR_LIPOPROTEIN"/>
    <property type="match status" value="1"/>
</dbReference>
<accession>A0A0F5K334</accession>
<dbReference type="InterPro" id="IPR021847">
    <property type="entry name" value="DUF3443"/>
</dbReference>
<feature type="chain" id="PRO_5002490403" description="Lipoprotein" evidence="1">
    <location>
        <begin position="25"/>
        <end position="417"/>
    </location>
</feature>
<dbReference type="Pfam" id="PF11925">
    <property type="entry name" value="DUF3443"/>
    <property type="match status" value="1"/>
</dbReference>
<evidence type="ECO:0000313" key="3">
    <source>
        <dbReference type="Proteomes" id="UP000033618"/>
    </source>
</evidence>
<keyword evidence="1" id="KW-0732">Signal</keyword>
<dbReference type="STRING" id="28092.WM40_07435"/>
<gene>
    <name evidence="2" type="ORF">WM40_07435</name>
</gene>
<evidence type="ECO:0000256" key="1">
    <source>
        <dbReference type="SAM" id="SignalP"/>
    </source>
</evidence>
<comment type="caution">
    <text evidence="2">The sequence shown here is derived from an EMBL/GenBank/DDBJ whole genome shotgun (WGS) entry which is preliminary data.</text>
</comment>
<keyword evidence="3" id="KW-1185">Reference proteome</keyword>
<organism evidence="2 3">
    <name type="scientific">Robbsia andropogonis</name>
    <dbReference type="NCBI Taxonomy" id="28092"/>
    <lineage>
        <taxon>Bacteria</taxon>
        <taxon>Pseudomonadati</taxon>
        <taxon>Pseudomonadota</taxon>
        <taxon>Betaproteobacteria</taxon>
        <taxon>Burkholderiales</taxon>
        <taxon>Burkholderiaceae</taxon>
        <taxon>Robbsia</taxon>
    </lineage>
</organism>